<feature type="non-terminal residue" evidence="1">
    <location>
        <position position="42"/>
    </location>
</feature>
<protein>
    <submittedName>
        <fullName evidence="1">Uncharacterized protein</fullName>
    </submittedName>
</protein>
<comment type="caution">
    <text evidence="1">The sequence shown here is derived from an EMBL/GenBank/DDBJ whole genome shotgun (WGS) entry which is preliminary data.</text>
</comment>
<reference evidence="1" key="1">
    <citation type="submission" date="2021-06" db="EMBL/GenBank/DDBJ databases">
        <authorList>
            <person name="Hodson N. C."/>
            <person name="Mongue J. A."/>
            <person name="Jaron S. K."/>
        </authorList>
    </citation>
    <scope>NUCLEOTIDE SEQUENCE</scope>
</reference>
<evidence type="ECO:0000313" key="2">
    <source>
        <dbReference type="Proteomes" id="UP000708208"/>
    </source>
</evidence>
<proteinExistence type="predicted"/>
<dbReference type="EMBL" id="CAJVCH010571635">
    <property type="protein sequence ID" value="CAG7838050.1"/>
    <property type="molecule type" value="Genomic_DNA"/>
</dbReference>
<evidence type="ECO:0000313" key="1">
    <source>
        <dbReference type="EMBL" id="CAG7838050.1"/>
    </source>
</evidence>
<keyword evidence="2" id="KW-1185">Reference proteome</keyword>
<organism evidence="1 2">
    <name type="scientific">Allacma fusca</name>
    <dbReference type="NCBI Taxonomy" id="39272"/>
    <lineage>
        <taxon>Eukaryota</taxon>
        <taxon>Metazoa</taxon>
        <taxon>Ecdysozoa</taxon>
        <taxon>Arthropoda</taxon>
        <taxon>Hexapoda</taxon>
        <taxon>Collembola</taxon>
        <taxon>Symphypleona</taxon>
        <taxon>Sminthuridae</taxon>
        <taxon>Allacma</taxon>
    </lineage>
</organism>
<accession>A0A8J2PUP4</accession>
<dbReference type="Proteomes" id="UP000708208">
    <property type="component" value="Unassembled WGS sequence"/>
</dbReference>
<sequence>IRVSFPCLYSSYINIGSDLFKLALESEGQENTEEIDFFQRMQ</sequence>
<name>A0A8J2PUP4_9HEXA</name>
<gene>
    <name evidence="1" type="ORF">AFUS01_LOCUS47066</name>
</gene>
<dbReference type="AlphaFoldDB" id="A0A8J2PUP4"/>